<dbReference type="Pfam" id="PF09805">
    <property type="entry name" value="Nop25"/>
    <property type="match status" value="1"/>
</dbReference>
<accession>A0A2H4STR7</accession>
<feature type="region of interest" description="Disordered" evidence="5">
    <location>
        <begin position="1"/>
        <end position="28"/>
    </location>
</feature>
<feature type="region of interest" description="Disordered" evidence="5">
    <location>
        <begin position="50"/>
        <end position="80"/>
    </location>
</feature>
<dbReference type="PANTHER" id="PTHR14577:SF0">
    <property type="entry name" value="NUCLEOLAR PROTEIN 12"/>
    <property type="match status" value="1"/>
</dbReference>
<feature type="region of interest" description="Disordered" evidence="5">
    <location>
        <begin position="144"/>
        <end position="221"/>
    </location>
</feature>
<gene>
    <name evidence="6" type="ORF">A9K55_000904</name>
</gene>
<dbReference type="GO" id="GO:0005730">
    <property type="term" value="C:nucleolus"/>
    <property type="evidence" value="ECO:0007669"/>
    <property type="project" value="UniProtKB-SubCell"/>
</dbReference>
<evidence type="ECO:0000256" key="3">
    <source>
        <dbReference type="ARBA" id="ARBA00023054"/>
    </source>
</evidence>
<dbReference type="VEuPathDB" id="FungiDB:A9K55_000904"/>
<evidence type="ECO:0000313" key="7">
    <source>
        <dbReference type="Proteomes" id="UP000323067"/>
    </source>
</evidence>
<feature type="compositionally biased region" description="Basic and acidic residues" evidence="5">
    <location>
        <begin position="164"/>
        <end position="184"/>
    </location>
</feature>
<feature type="compositionally biased region" description="Basic residues" evidence="5">
    <location>
        <begin position="185"/>
        <end position="195"/>
    </location>
</feature>
<dbReference type="OMA" id="EWDGFPD"/>
<dbReference type="GO" id="GO:0019843">
    <property type="term" value="F:rRNA binding"/>
    <property type="evidence" value="ECO:0007669"/>
    <property type="project" value="TreeGrafter"/>
</dbReference>
<dbReference type="OrthoDB" id="551633at2759"/>
<feature type="compositionally biased region" description="Basic and acidic residues" evidence="5">
    <location>
        <begin position="196"/>
        <end position="210"/>
    </location>
</feature>
<evidence type="ECO:0000256" key="4">
    <source>
        <dbReference type="ARBA" id="ARBA00023242"/>
    </source>
</evidence>
<feature type="region of interest" description="Disordered" evidence="5">
    <location>
        <begin position="98"/>
        <end position="121"/>
    </location>
</feature>
<feature type="compositionally biased region" description="Basic residues" evidence="5">
    <location>
        <begin position="211"/>
        <end position="221"/>
    </location>
</feature>
<dbReference type="VEuPathDB" id="FungiDB:CCM_03916"/>
<feature type="compositionally biased region" description="Basic and acidic residues" evidence="5">
    <location>
        <begin position="58"/>
        <end position="80"/>
    </location>
</feature>
<keyword evidence="3" id="KW-0175">Coiled coil</keyword>
<reference evidence="6 7" key="1">
    <citation type="journal article" date="2017" name="BMC Genomics">
        <title>Chromosome level assembly and secondary metabolite potential of the parasitic fungus Cordyceps militaris.</title>
        <authorList>
            <person name="Kramer G.J."/>
            <person name="Nodwell J.R."/>
        </authorList>
    </citation>
    <scope>NUCLEOTIDE SEQUENCE [LARGE SCALE GENOMIC DNA]</scope>
    <source>
        <strain evidence="6 7">ATCC 34164</strain>
    </source>
</reference>
<proteinExistence type="inferred from homology"/>
<keyword evidence="4" id="KW-0539">Nucleus</keyword>
<evidence type="ECO:0000256" key="1">
    <source>
        <dbReference type="ARBA" id="ARBA00004604"/>
    </source>
</evidence>
<dbReference type="PANTHER" id="PTHR14577">
    <property type="entry name" value="NUCLEOLAR PROTEIN 12"/>
    <property type="match status" value="1"/>
</dbReference>
<dbReference type="AlphaFoldDB" id="A0A2H4STR7"/>
<comment type="similarity">
    <text evidence="2">Belongs to the RRP17 family.</text>
</comment>
<evidence type="ECO:0000313" key="6">
    <source>
        <dbReference type="EMBL" id="ATY66505.1"/>
    </source>
</evidence>
<dbReference type="InterPro" id="IPR019186">
    <property type="entry name" value="Nucleolar_protein_12"/>
</dbReference>
<organism evidence="6 7">
    <name type="scientific">Cordyceps militaris</name>
    <name type="common">Caterpillar fungus</name>
    <name type="synonym">Clavaria militaris</name>
    <dbReference type="NCBI Taxonomy" id="73501"/>
    <lineage>
        <taxon>Eukaryota</taxon>
        <taxon>Fungi</taxon>
        <taxon>Dikarya</taxon>
        <taxon>Ascomycota</taxon>
        <taxon>Pezizomycotina</taxon>
        <taxon>Sordariomycetes</taxon>
        <taxon>Hypocreomycetidae</taxon>
        <taxon>Hypocreales</taxon>
        <taxon>Cordycipitaceae</taxon>
        <taxon>Cordyceps</taxon>
    </lineage>
</organism>
<comment type="subcellular location">
    <subcellularLocation>
        <location evidence="1">Nucleus</location>
        <location evidence="1">Nucleolus</location>
    </subcellularLocation>
</comment>
<sequence length="221" mass="26004">MFAKPRAKKGLIPPRLSRKRKNTSEVEQVSFDNDAREEYLTGFHKRKVQRKKNAQEVATKRARQEKLDMRKQVRDERRQEMEDHVLRINEMLKASLAATEGNDVNAENEQGEEWDGFPDKPELDIVDHEEEYIDEDRYTTVTVETVSVSRDGLSKPELPSEDDESKKKEGDESGEPEESKEQKQNRKAPKPKKKQFRYESKTERDFENRKQRARNKAKRGI</sequence>
<evidence type="ECO:0000256" key="5">
    <source>
        <dbReference type="SAM" id="MobiDB-lite"/>
    </source>
</evidence>
<protein>
    <submittedName>
        <fullName evidence="6">Required for cell viability Rrp17</fullName>
    </submittedName>
</protein>
<name>A0A2H4STR7_CORMI</name>
<dbReference type="EMBL" id="CP023327">
    <property type="protein sequence ID" value="ATY66505.1"/>
    <property type="molecule type" value="Genomic_DNA"/>
</dbReference>
<evidence type="ECO:0000256" key="2">
    <source>
        <dbReference type="ARBA" id="ARBA00007175"/>
    </source>
</evidence>
<dbReference type="Proteomes" id="UP000323067">
    <property type="component" value="Chromosome ii"/>
</dbReference>